<keyword evidence="1" id="KW-0812">Transmembrane</keyword>
<protein>
    <submittedName>
        <fullName evidence="3">VanZ family protein</fullName>
    </submittedName>
</protein>
<dbReference type="AlphaFoldDB" id="A0A7W2FNW8"/>
<name>A0A7W2FNW8_9VIBR</name>
<dbReference type="Proteomes" id="UP000571701">
    <property type="component" value="Unassembled WGS sequence"/>
</dbReference>
<evidence type="ECO:0000313" key="3">
    <source>
        <dbReference type="EMBL" id="MBA5761552.1"/>
    </source>
</evidence>
<evidence type="ECO:0000256" key="1">
    <source>
        <dbReference type="SAM" id="Phobius"/>
    </source>
</evidence>
<keyword evidence="1" id="KW-1133">Transmembrane helix</keyword>
<accession>A0A7W2FNW8</accession>
<evidence type="ECO:0000313" key="4">
    <source>
        <dbReference type="Proteomes" id="UP000571701"/>
    </source>
</evidence>
<dbReference type="RefSeq" id="WP_182106854.1">
    <property type="nucleotide sequence ID" value="NZ_JACFYF010000001.1"/>
</dbReference>
<feature type="transmembrane region" description="Helical" evidence="1">
    <location>
        <begin position="44"/>
        <end position="67"/>
    </location>
</feature>
<keyword evidence="4" id="KW-1185">Reference proteome</keyword>
<proteinExistence type="predicted"/>
<dbReference type="Pfam" id="PF04892">
    <property type="entry name" value="VanZ"/>
    <property type="match status" value="1"/>
</dbReference>
<dbReference type="NCBIfam" id="NF037970">
    <property type="entry name" value="vanZ_1"/>
    <property type="match status" value="1"/>
</dbReference>
<feature type="transmembrane region" description="Helical" evidence="1">
    <location>
        <begin position="79"/>
        <end position="100"/>
    </location>
</feature>
<organism evidence="3 4">
    <name type="scientific">Vibrio marinisediminis</name>
    <dbReference type="NCBI Taxonomy" id="2758441"/>
    <lineage>
        <taxon>Bacteria</taxon>
        <taxon>Pseudomonadati</taxon>
        <taxon>Pseudomonadota</taxon>
        <taxon>Gammaproteobacteria</taxon>
        <taxon>Vibrionales</taxon>
        <taxon>Vibrionaceae</taxon>
        <taxon>Vibrio</taxon>
    </lineage>
</organism>
<sequence length="133" mass="14957">MHRSSLFFNRRVSVLFLLVLIGGTASLAKSLNYHGNVVHQVETLLGGAWVLHVVLSISLGFVAHWATPRYYFRNTHFRFPPLLVVILVAVIVDEVLQAFIPRREFSIIDLAINISGLMLGAVLHRLWLKKSGV</sequence>
<comment type="caution">
    <text evidence="3">The sequence shown here is derived from an EMBL/GenBank/DDBJ whole genome shotgun (WGS) entry which is preliminary data.</text>
</comment>
<keyword evidence="1" id="KW-0472">Membrane</keyword>
<dbReference type="InterPro" id="IPR006976">
    <property type="entry name" value="VanZ-like"/>
</dbReference>
<reference evidence="3 4" key="1">
    <citation type="submission" date="2020-07" db="EMBL/GenBank/DDBJ databases">
        <title>Vibrio marinisediminis sp. nov., isolated from marine sediment.</title>
        <authorList>
            <person name="Ji X."/>
        </authorList>
    </citation>
    <scope>NUCLEOTIDE SEQUENCE [LARGE SCALE GENOMIC DNA]</scope>
    <source>
        <strain evidence="3 4">404</strain>
    </source>
</reference>
<evidence type="ECO:0000259" key="2">
    <source>
        <dbReference type="Pfam" id="PF04892"/>
    </source>
</evidence>
<feature type="transmembrane region" description="Helical" evidence="1">
    <location>
        <begin position="106"/>
        <end position="128"/>
    </location>
</feature>
<feature type="domain" description="VanZ-like" evidence="2">
    <location>
        <begin position="43"/>
        <end position="127"/>
    </location>
</feature>
<dbReference type="EMBL" id="JACFYF010000001">
    <property type="protein sequence ID" value="MBA5761552.1"/>
    <property type="molecule type" value="Genomic_DNA"/>
</dbReference>
<gene>
    <name evidence="3" type="primary">vanZ</name>
    <name evidence="3" type="ORF">H2O73_04265</name>
</gene>